<evidence type="ECO:0000313" key="2">
    <source>
        <dbReference type="Proteomes" id="UP000726737"/>
    </source>
</evidence>
<dbReference type="PANTHER" id="PTHR16219">
    <property type="entry name" value="AUGMIN SUBUNIT 4 FAMILY MEMBER"/>
    <property type="match status" value="1"/>
</dbReference>
<dbReference type="OrthoDB" id="66964at2759"/>
<dbReference type="InterPro" id="IPR029327">
    <property type="entry name" value="HAUS4"/>
</dbReference>
<dbReference type="Proteomes" id="UP000726737">
    <property type="component" value="Unassembled WGS sequence"/>
</dbReference>
<sequence length="369" mass="42404">MQDPDILERNPGLANLIIDLNTRFLTPTGTSLEYDQELQQARYSLKNKKEYLETKTVFEPVDRLRFLPLNGHHDPEASHRTADLQRQVSTHIDCILSLLEARRLVIDNVAPQPHPNVAQSDPKPTISVLELLAGQVKDDDNNKVMDLDGFTLDHLQPHLDALETFSEPMTLAIQQSIQQRAQDIVTLHNNVYNNSGESPSSEKGITTALANIVLHTKRQQTFLDRAKEESALHDLVIQHKAKELFGTLHRSIAVLWEVIIEFKIRYQLEQDQTFQEYFCSIIESITVKLGILKLTIQESVYDNEAVQRLIALRDVLHEKQQALELQTRQNAESLRQYRSIGHEFNVIVDAYTDILQRIEIVQDDIRRLE</sequence>
<dbReference type="GO" id="GO:0051225">
    <property type="term" value="P:spindle assembly"/>
    <property type="evidence" value="ECO:0007669"/>
    <property type="project" value="InterPro"/>
</dbReference>
<protein>
    <submittedName>
        <fullName evidence="1">HAUS augmin-like complex subunit 4</fullName>
    </submittedName>
</protein>
<dbReference type="EMBL" id="JAAAJA010000603">
    <property type="protein sequence ID" value="KAG0251300.1"/>
    <property type="molecule type" value="Genomic_DNA"/>
</dbReference>
<proteinExistence type="predicted"/>
<comment type="caution">
    <text evidence="1">The sequence shown here is derived from an EMBL/GenBank/DDBJ whole genome shotgun (WGS) entry which is preliminary data.</text>
</comment>
<dbReference type="GO" id="GO:0051011">
    <property type="term" value="F:microtubule minus-end binding"/>
    <property type="evidence" value="ECO:0007669"/>
    <property type="project" value="TreeGrafter"/>
</dbReference>
<dbReference type="PANTHER" id="PTHR16219:SF1">
    <property type="entry name" value="HAUS AUGMIN-LIKE COMPLEX SUBUNIT 4"/>
    <property type="match status" value="1"/>
</dbReference>
<evidence type="ECO:0000313" key="1">
    <source>
        <dbReference type="EMBL" id="KAG0251300.1"/>
    </source>
</evidence>
<dbReference type="GO" id="GO:0070652">
    <property type="term" value="C:HAUS complex"/>
    <property type="evidence" value="ECO:0007669"/>
    <property type="project" value="InterPro"/>
</dbReference>
<keyword evidence="2" id="KW-1185">Reference proteome</keyword>
<name>A0A9P6TXU8_9FUNG</name>
<accession>A0A9P6TXU8</accession>
<gene>
    <name evidence="1" type="primary">HAUS4</name>
    <name evidence="1" type="ORF">BG011_007721</name>
</gene>
<reference evidence="1" key="1">
    <citation type="journal article" date="2020" name="Fungal Divers.">
        <title>Resolving the Mortierellaceae phylogeny through synthesis of multi-gene phylogenetics and phylogenomics.</title>
        <authorList>
            <person name="Vandepol N."/>
            <person name="Liber J."/>
            <person name="Desiro A."/>
            <person name="Na H."/>
            <person name="Kennedy M."/>
            <person name="Barry K."/>
            <person name="Grigoriev I.V."/>
            <person name="Miller A.N."/>
            <person name="O'Donnell K."/>
            <person name="Stajich J.E."/>
            <person name="Bonito G."/>
        </authorList>
    </citation>
    <scope>NUCLEOTIDE SEQUENCE</scope>
    <source>
        <strain evidence="1">KOD948</strain>
    </source>
</reference>
<dbReference type="Pfam" id="PF14735">
    <property type="entry name" value="HAUS4"/>
    <property type="match status" value="1"/>
</dbReference>
<organism evidence="1 2">
    <name type="scientific">Mortierella polycephala</name>
    <dbReference type="NCBI Taxonomy" id="41804"/>
    <lineage>
        <taxon>Eukaryota</taxon>
        <taxon>Fungi</taxon>
        <taxon>Fungi incertae sedis</taxon>
        <taxon>Mucoromycota</taxon>
        <taxon>Mortierellomycotina</taxon>
        <taxon>Mortierellomycetes</taxon>
        <taxon>Mortierellales</taxon>
        <taxon>Mortierellaceae</taxon>
        <taxon>Mortierella</taxon>
    </lineage>
</organism>
<dbReference type="AlphaFoldDB" id="A0A9P6TXU8"/>